<comment type="caution">
    <text evidence="6">The sequence shown here is derived from an EMBL/GenBank/DDBJ whole genome shotgun (WGS) entry which is preliminary data.</text>
</comment>
<dbReference type="PANTHER" id="PTHR30346">
    <property type="entry name" value="TRANSCRIPTIONAL DUAL REGULATOR HCAR-RELATED"/>
    <property type="match status" value="1"/>
</dbReference>
<keyword evidence="2" id="KW-0805">Transcription regulation</keyword>
<dbReference type="RefSeq" id="WP_344364663.1">
    <property type="nucleotide sequence ID" value="NZ_BAAASR010000027.1"/>
</dbReference>
<dbReference type="Proteomes" id="UP001499942">
    <property type="component" value="Unassembled WGS sequence"/>
</dbReference>
<evidence type="ECO:0000313" key="7">
    <source>
        <dbReference type="Proteomes" id="UP001499942"/>
    </source>
</evidence>
<evidence type="ECO:0000259" key="5">
    <source>
        <dbReference type="PROSITE" id="PS50931"/>
    </source>
</evidence>
<dbReference type="Gene3D" id="3.40.190.10">
    <property type="entry name" value="Periplasmic binding protein-like II"/>
    <property type="match status" value="2"/>
</dbReference>
<dbReference type="Pfam" id="PF00126">
    <property type="entry name" value="HTH_1"/>
    <property type="match status" value="1"/>
</dbReference>
<dbReference type="InterPro" id="IPR036388">
    <property type="entry name" value="WH-like_DNA-bd_sf"/>
</dbReference>
<name>A0ABP6A362_9ACTN</name>
<evidence type="ECO:0000313" key="6">
    <source>
        <dbReference type="EMBL" id="GAA2509231.1"/>
    </source>
</evidence>
<proteinExistence type="inferred from homology"/>
<keyword evidence="4" id="KW-0804">Transcription</keyword>
<dbReference type="EMBL" id="BAAASR010000027">
    <property type="protein sequence ID" value="GAA2509231.1"/>
    <property type="molecule type" value="Genomic_DNA"/>
</dbReference>
<dbReference type="Gene3D" id="1.10.10.10">
    <property type="entry name" value="Winged helix-like DNA-binding domain superfamily/Winged helix DNA-binding domain"/>
    <property type="match status" value="1"/>
</dbReference>
<evidence type="ECO:0000256" key="2">
    <source>
        <dbReference type="ARBA" id="ARBA00023015"/>
    </source>
</evidence>
<keyword evidence="3" id="KW-0238">DNA-binding</keyword>
<dbReference type="SUPFAM" id="SSF53850">
    <property type="entry name" value="Periplasmic binding protein-like II"/>
    <property type="match status" value="1"/>
</dbReference>
<dbReference type="PROSITE" id="PS50931">
    <property type="entry name" value="HTH_LYSR"/>
    <property type="match status" value="1"/>
</dbReference>
<evidence type="ECO:0000256" key="4">
    <source>
        <dbReference type="ARBA" id="ARBA00023163"/>
    </source>
</evidence>
<dbReference type="InterPro" id="IPR005119">
    <property type="entry name" value="LysR_subst-bd"/>
</dbReference>
<accession>A0ABP6A362</accession>
<dbReference type="SUPFAM" id="SSF46785">
    <property type="entry name" value="Winged helix' DNA-binding domain"/>
    <property type="match status" value="1"/>
</dbReference>
<dbReference type="InterPro" id="IPR036390">
    <property type="entry name" value="WH_DNA-bd_sf"/>
</dbReference>
<keyword evidence="7" id="KW-1185">Reference proteome</keyword>
<dbReference type="PANTHER" id="PTHR30346:SF0">
    <property type="entry name" value="HCA OPERON TRANSCRIPTIONAL ACTIVATOR HCAR"/>
    <property type="match status" value="1"/>
</dbReference>
<dbReference type="PRINTS" id="PR00039">
    <property type="entry name" value="HTHLYSR"/>
</dbReference>
<dbReference type="Pfam" id="PF03466">
    <property type="entry name" value="LysR_substrate"/>
    <property type="match status" value="1"/>
</dbReference>
<feature type="domain" description="HTH lysR-type" evidence="5">
    <location>
        <begin position="1"/>
        <end position="58"/>
    </location>
</feature>
<evidence type="ECO:0000256" key="3">
    <source>
        <dbReference type="ARBA" id="ARBA00023125"/>
    </source>
</evidence>
<reference evidence="7" key="1">
    <citation type="journal article" date="2019" name="Int. J. Syst. Evol. Microbiol.">
        <title>The Global Catalogue of Microorganisms (GCM) 10K type strain sequencing project: providing services to taxonomists for standard genome sequencing and annotation.</title>
        <authorList>
            <consortium name="The Broad Institute Genomics Platform"/>
            <consortium name="The Broad Institute Genome Sequencing Center for Infectious Disease"/>
            <person name="Wu L."/>
            <person name="Ma J."/>
        </authorList>
    </citation>
    <scope>NUCLEOTIDE SEQUENCE [LARGE SCALE GENOMIC DNA]</scope>
    <source>
        <strain evidence="7">JCM 5062</strain>
    </source>
</reference>
<dbReference type="InterPro" id="IPR000847">
    <property type="entry name" value="LysR_HTH_N"/>
</dbReference>
<organism evidence="6 7">
    <name type="scientific">Streptomyces gobitricini</name>
    <dbReference type="NCBI Taxonomy" id="68211"/>
    <lineage>
        <taxon>Bacteria</taxon>
        <taxon>Bacillati</taxon>
        <taxon>Actinomycetota</taxon>
        <taxon>Actinomycetes</taxon>
        <taxon>Kitasatosporales</taxon>
        <taxon>Streptomycetaceae</taxon>
        <taxon>Streptomyces</taxon>
    </lineage>
</organism>
<gene>
    <name evidence="6" type="ORF">GCM10010393_47650</name>
</gene>
<comment type="similarity">
    <text evidence="1">Belongs to the LysR transcriptional regulatory family.</text>
</comment>
<sequence length="323" mass="34461">MELRQLECFVAVAEDFGFDRAAERLHTAPASVTRRIARLERRLGLRLFDRASRHVRLTAAGERLLPEARAALAAAARVRDTAAGITAGTDGLVRLGTPRAFADRVYRAVDTLAARRPGLRVRLERAPQEARLAAVRTGTFDAALVRTVRHAEGVVLHPLWTDPLIAALPTSHAAVLGLTDDEPPNLDRLARLPLRLAPRAADPAFHDLVTALLPHWTPGPPFTTLQDTLTELAANPDPSWTLFHPVGPLPPAGRITFRALPGLAVPVSLAVPAGRPLAPPVKALLDALAATGAAPRGPWATVPSTTTPVRVAPRTGAVTPVPR</sequence>
<evidence type="ECO:0000256" key="1">
    <source>
        <dbReference type="ARBA" id="ARBA00009437"/>
    </source>
</evidence>
<protein>
    <submittedName>
        <fullName evidence="6">LysR family transcriptional regulator</fullName>
    </submittedName>
</protein>